<dbReference type="RefSeq" id="WP_189987167.1">
    <property type="nucleotide sequence ID" value="NZ_BMZS01000001.1"/>
</dbReference>
<dbReference type="EMBL" id="BMZS01000001">
    <property type="protein sequence ID" value="GHD40227.1"/>
    <property type="molecule type" value="Genomic_DNA"/>
</dbReference>
<name>A0A918XPA6_9PROT</name>
<organism evidence="1 2">
    <name type="scientific">Thalassobaculum fulvum</name>
    <dbReference type="NCBI Taxonomy" id="1633335"/>
    <lineage>
        <taxon>Bacteria</taxon>
        <taxon>Pseudomonadati</taxon>
        <taxon>Pseudomonadota</taxon>
        <taxon>Alphaproteobacteria</taxon>
        <taxon>Rhodospirillales</taxon>
        <taxon>Thalassobaculaceae</taxon>
        <taxon>Thalassobaculum</taxon>
    </lineage>
</organism>
<dbReference type="Pfam" id="PF14907">
    <property type="entry name" value="NTP_transf_5"/>
    <property type="match status" value="1"/>
</dbReference>
<dbReference type="Proteomes" id="UP000630353">
    <property type="component" value="Unassembled WGS sequence"/>
</dbReference>
<evidence type="ECO:0008006" key="3">
    <source>
        <dbReference type="Google" id="ProtNLM"/>
    </source>
</evidence>
<dbReference type="InterPro" id="IPR039498">
    <property type="entry name" value="NTP_transf_5"/>
</dbReference>
<accession>A0A918XPA6</accession>
<gene>
    <name evidence="1" type="ORF">GCM10017083_03300</name>
</gene>
<keyword evidence="2" id="KW-1185">Reference proteome</keyword>
<proteinExistence type="predicted"/>
<sequence>MTDDATGRFAGYWRRALGLDADPPPGAAAEAVARLTPVFGPGLARWPVADLVPPDPSEAADAAFRRLQLARQVETLAALRAAGIEVLAIKGHEAARLYDPPSLRILGDLDLLVRPADAPAAAGALARLGFTVEPSPQGVLGVTSDVSFHPLVSRDGLVSVDLHTALDAFPLSAALPVADVFAQARFEAGFGAGGEPRLAPHHAALAALSNAAKERFAPYAWRHLVDLGRLALRERIDWRAVDRVVAAAGLGPARATALGALRLLGLPAERLPMDLVRSAGARPLARELGELRVVRPGRLAKAVREIRWCYAPATMLRLWRFRVAGLLRPRSGLPPGTVPGEE</sequence>
<reference evidence="1" key="1">
    <citation type="journal article" date="2014" name="Int. J. Syst. Evol. Microbiol.">
        <title>Complete genome sequence of Corynebacterium casei LMG S-19264T (=DSM 44701T), isolated from a smear-ripened cheese.</title>
        <authorList>
            <consortium name="US DOE Joint Genome Institute (JGI-PGF)"/>
            <person name="Walter F."/>
            <person name="Albersmeier A."/>
            <person name="Kalinowski J."/>
            <person name="Ruckert C."/>
        </authorList>
    </citation>
    <scope>NUCLEOTIDE SEQUENCE</scope>
    <source>
        <strain evidence="1">KCTC 42651</strain>
    </source>
</reference>
<dbReference type="AlphaFoldDB" id="A0A918XPA6"/>
<protein>
    <recommendedName>
        <fullName evidence="3">Nucleotidyltransferase family protein</fullName>
    </recommendedName>
</protein>
<comment type="caution">
    <text evidence="1">The sequence shown here is derived from an EMBL/GenBank/DDBJ whole genome shotgun (WGS) entry which is preliminary data.</text>
</comment>
<evidence type="ECO:0000313" key="2">
    <source>
        <dbReference type="Proteomes" id="UP000630353"/>
    </source>
</evidence>
<reference evidence="1" key="2">
    <citation type="submission" date="2020-09" db="EMBL/GenBank/DDBJ databases">
        <authorList>
            <person name="Sun Q."/>
            <person name="Kim S."/>
        </authorList>
    </citation>
    <scope>NUCLEOTIDE SEQUENCE</scope>
    <source>
        <strain evidence="1">KCTC 42651</strain>
    </source>
</reference>
<evidence type="ECO:0000313" key="1">
    <source>
        <dbReference type="EMBL" id="GHD40227.1"/>
    </source>
</evidence>